<protein>
    <submittedName>
        <fullName evidence="2">Uncharacterized protein</fullName>
    </submittedName>
</protein>
<feature type="transmembrane region" description="Helical" evidence="1">
    <location>
        <begin position="485"/>
        <end position="506"/>
    </location>
</feature>
<feature type="transmembrane region" description="Helical" evidence="1">
    <location>
        <begin position="512"/>
        <end position="536"/>
    </location>
</feature>
<dbReference type="OrthoDB" id="2014201at2759"/>
<comment type="caution">
    <text evidence="2">The sequence shown here is derived from an EMBL/GenBank/DDBJ whole genome shotgun (WGS) entry which is preliminary data.</text>
</comment>
<dbReference type="InterPro" id="IPR029044">
    <property type="entry name" value="Nucleotide-diphossugar_trans"/>
</dbReference>
<dbReference type="AlphaFoldDB" id="A0A7J7IPV9"/>
<organism evidence="2 3">
    <name type="scientific">Cyanidiococcus yangmingshanensis</name>
    <dbReference type="NCBI Taxonomy" id="2690220"/>
    <lineage>
        <taxon>Eukaryota</taxon>
        <taxon>Rhodophyta</taxon>
        <taxon>Bangiophyceae</taxon>
        <taxon>Cyanidiales</taxon>
        <taxon>Cyanidiaceae</taxon>
        <taxon>Cyanidiococcus</taxon>
    </lineage>
</organism>
<dbReference type="Gene3D" id="3.90.550.10">
    <property type="entry name" value="Spore Coat Polysaccharide Biosynthesis Protein SpsA, Chain A"/>
    <property type="match status" value="1"/>
</dbReference>
<dbReference type="InterPro" id="IPR050587">
    <property type="entry name" value="GNT1/Glycosyltrans_8"/>
</dbReference>
<evidence type="ECO:0000256" key="1">
    <source>
        <dbReference type="SAM" id="Phobius"/>
    </source>
</evidence>
<feature type="transmembrane region" description="Helical" evidence="1">
    <location>
        <begin position="602"/>
        <end position="621"/>
    </location>
</feature>
<accession>A0A7J7IPV9</accession>
<evidence type="ECO:0000313" key="3">
    <source>
        <dbReference type="Proteomes" id="UP000530660"/>
    </source>
</evidence>
<feature type="transmembrane region" description="Helical" evidence="1">
    <location>
        <begin position="641"/>
        <end position="664"/>
    </location>
</feature>
<evidence type="ECO:0000313" key="2">
    <source>
        <dbReference type="EMBL" id="KAF6004351.1"/>
    </source>
</evidence>
<keyword evidence="1" id="KW-1133">Transmembrane helix</keyword>
<name>A0A7J7IPV9_9RHOD</name>
<feature type="transmembrane region" description="Helical" evidence="1">
    <location>
        <begin position="375"/>
        <end position="399"/>
    </location>
</feature>
<keyword evidence="1" id="KW-0812">Transmembrane</keyword>
<dbReference type="EMBL" id="VWRR01000003">
    <property type="protein sequence ID" value="KAF6004351.1"/>
    <property type="molecule type" value="Genomic_DNA"/>
</dbReference>
<gene>
    <name evidence="2" type="ORF">F1559_000616</name>
</gene>
<proteinExistence type="predicted"/>
<keyword evidence="1" id="KW-0472">Membrane</keyword>
<sequence length="674" mass="75507">MTVDPFQYATRGEEAVSLWEFSLPQMPTAEPKVSSVQETESKPVSAAFSDGFPATSVVQKASVRGSATKAYVTRILDWRWEVPAACALAHSILEVVYGVRDASRVSAGDVELVALVPDGWLPLAAKHRLSGCGYRVQPVPQPRSIPRYLGVPLAAWSLTEYRAVIFMEPTSLVLSPSIQELFHCGCFCAPVQTGEYFSTGVFGLRPSARVHARMLQVLKRDVLGEPWPSSRQHPRKELLWHEAGQSLSAFLNAFMRDFLRAPYFPQKVPAERIDEDDAVYGELMRTCCDDPVLLVSSLRLATDPAAVCVRRLPIGYDGDPVFHGVFSNTRVIRFAPPFTPYAWWSRWFIGNKAAWRASQRAFAGSHANSMALGPWAIAVLGYNGGLGGSIAIVGLVLYLCMRVARNPSLAYHFLIHSKAYIWRRTARVSALLHQLSGRYPIRGFLSRVLWRKRCNDDFVVKDPESRGFTDKEDVRNSPIFPKIPYCGSSALCGLLSGLLTPCIAWFTTPTFLPSYLGIPLFASLCATLQSCSLNVLRLHFQRIRVHDEHLSTRSLSEKHRATRRWQEARDGASGRGPIDSTNHHAVWPNIDPADSLYRSCRFSVAASKVSLLVHFLWWILVPEIPILVTRNMRVVIAMWGSFFFIYAYMCSLIFHQIVAVDWTLSLAQVSMRKE</sequence>
<keyword evidence="3" id="KW-1185">Reference proteome</keyword>
<reference evidence="2 3" key="1">
    <citation type="journal article" date="2020" name="J. Phycol.">
        <title>Comparative genome analysis reveals Cyanidiococcus gen. nov., a new extremophilic red algal genus sister to Cyanidioschyzon (Cyanidioschyzonaceae, Rhodophyta).</title>
        <authorList>
            <person name="Liu S.-L."/>
            <person name="Chiang Y.-R."/>
            <person name="Yoon H.S."/>
            <person name="Fu H.-Y."/>
        </authorList>
    </citation>
    <scope>NUCLEOTIDE SEQUENCE [LARGE SCALE GENOMIC DNA]</scope>
    <source>
        <strain evidence="2 3">THAL066</strain>
    </source>
</reference>
<dbReference type="Proteomes" id="UP000530660">
    <property type="component" value="Unassembled WGS sequence"/>
</dbReference>
<dbReference type="PANTHER" id="PTHR11183">
    <property type="entry name" value="GLYCOGENIN SUBFAMILY MEMBER"/>
    <property type="match status" value="1"/>
</dbReference>